<dbReference type="Gene3D" id="2.160.10.10">
    <property type="entry name" value="Hexapeptide repeat proteins"/>
    <property type="match status" value="1"/>
</dbReference>
<dbReference type="Pfam" id="PF00483">
    <property type="entry name" value="NTP_transferase"/>
    <property type="match status" value="1"/>
</dbReference>
<dbReference type="EMBL" id="PEUT01000057">
    <property type="protein sequence ID" value="PIV13513.1"/>
    <property type="molecule type" value="Genomic_DNA"/>
</dbReference>
<evidence type="ECO:0000259" key="1">
    <source>
        <dbReference type="Pfam" id="PF00483"/>
    </source>
</evidence>
<dbReference type="Proteomes" id="UP000230713">
    <property type="component" value="Unassembled WGS sequence"/>
</dbReference>
<dbReference type="InterPro" id="IPR005908">
    <property type="entry name" value="G1P_thy_trans_l"/>
</dbReference>
<dbReference type="CDD" id="cd04189">
    <property type="entry name" value="G1P_TT_long"/>
    <property type="match status" value="1"/>
</dbReference>
<dbReference type="InterPro" id="IPR029044">
    <property type="entry name" value="Nucleotide-diphossugar_trans"/>
</dbReference>
<proteinExistence type="predicted"/>
<dbReference type="NCBIfam" id="TIGR01208">
    <property type="entry name" value="rmlA_long"/>
    <property type="match status" value="1"/>
</dbReference>
<gene>
    <name evidence="2" type="ORF">COS45_02505</name>
    <name evidence="3" type="ORF">COZ66_02470</name>
</gene>
<feature type="domain" description="Nucleotidyl transferase" evidence="1">
    <location>
        <begin position="2"/>
        <end position="235"/>
    </location>
</feature>
<evidence type="ECO:0000313" key="3">
    <source>
        <dbReference type="EMBL" id="PIX27899.1"/>
    </source>
</evidence>
<protein>
    <submittedName>
        <fullName evidence="2">Glucose-1-phosphate thymidylyltransferase</fullName>
    </submittedName>
</protein>
<evidence type="ECO:0000313" key="4">
    <source>
        <dbReference type="Proteomes" id="UP000230713"/>
    </source>
</evidence>
<dbReference type="InterPro" id="IPR005835">
    <property type="entry name" value="NTP_transferase_dom"/>
</dbReference>
<dbReference type="Proteomes" id="UP000231449">
    <property type="component" value="Unassembled WGS sequence"/>
</dbReference>
<dbReference type="PANTHER" id="PTHR42883">
    <property type="entry name" value="GLUCOSE-1-PHOSPHATE THYMIDYLTRANSFERASE"/>
    <property type="match status" value="1"/>
</dbReference>
<sequence length="351" mass="39415">MKGLILSGGEGTRLRPLTYSQQKQLIPVANKPVLFYGIEDLIEAGIKDIGIIVGPNKEQVENAINNAKFDATFKFIYQDKPEGLAHAVKISKKFIGNESFVMYLGDNILMQSIKDFINGFEESDESARILLCKVDDPGRYGIAKLNENGNVVKLVEKPKEFVSNLALIGVYAFKKEIFDACDAIKPSWRNELEITDAIQWLIENKFKVPAKITDGWWKDTGKSEDMIDANRLILDSLKEQNLGNVENSKIEGRVFIDKDTKILNSTIRGPIIIGRNCEINESYIGPYTSVGNFCKLKNTEIENSIVLDKAEISDVKKIYDSLIGKEVKIFKKQTIPKGKKFVVGDRSVLEI</sequence>
<reference evidence="4 5" key="1">
    <citation type="submission" date="2017-09" db="EMBL/GenBank/DDBJ databases">
        <title>Depth-based differentiation of microbial function through sediment-hosted aquifers and enrichment of novel symbionts in the deep terrestrial subsurface.</title>
        <authorList>
            <person name="Probst A.J."/>
            <person name="Ladd B."/>
            <person name="Jarett J.K."/>
            <person name="Geller-Mcgrath D.E."/>
            <person name="Sieber C.M.K."/>
            <person name="Emerson J.B."/>
            <person name="Anantharaman K."/>
            <person name="Thomas B.C."/>
            <person name="Malmstrom R."/>
            <person name="Stieglmeier M."/>
            <person name="Klingl A."/>
            <person name="Woyke T."/>
            <person name="Ryan C.M."/>
            <person name="Banfield J.F."/>
        </authorList>
    </citation>
    <scope>NUCLEOTIDE SEQUENCE [LARGE SCALE GENOMIC DNA]</scope>
</reference>
<name>A0A2H9M1S6_HUBC1</name>
<dbReference type="Gene3D" id="3.90.550.10">
    <property type="entry name" value="Spore Coat Polysaccharide Biosynthesis Protein SpsA, Chain A"/>
    <property type="match status" value="1"/>
</dbReference>
<organism evidence="2 4">
    <name type="scientific">Huberarchaeum crystalense</name>
    <dbReference type="NCBI Taxonomy" id="2014257"/>
    <lineage>
        <taxon>Archaea</taxon>
        <taxon>Candidatus Huberarchaeota</taxon>
        <taxon>Candidatus Huberarchaeia</taxon>
        <taxon>Candidatus Huberarchaeales</taxon>
        <taxon>Candidatus Huberarchaeaceae</taxon>
        <taxon>Candidatus Huberarchaeum</taxon>
    </lineage>
</organism>
<evidence type="ECO:0000313" key="5">
    <source>
        <dbReference type="Proteomes" id="UP000231449"/>
    </source>
</evidence>
<dbReference type="PANTHER" id="PTHR42883:SF2">
    <property type="entry name" value="THYMIDYLYLTRANSFERASE"/>
    <property type="match status" value="1"/>
</dbReference>
<accession>A0A2H9M1S6</accession>
<reference evidence="2" key="2">
    <citation type="submission" date="2017-09" db="EMBL/GenBank/DDBJ databases">
        <title>Depth-based differentiation of microbial function through sediment-hosted aquifers and enrichment of novel symbionts in the deep terrestrial subsurface.</title>
        <authorList>
            <person name="Probst A.J."/>
            <person name="Ladd B."/>
            <person name="Jarett J.K."/>
            <person name="Geller-Mcgrath D.E."/>
            <person name="Sieber C.M."/>
            <person name="Emerson J.B."/>
            <person name="Anantharaman K."/>
            <person name="Thomas B.C."/>
            <person name="Malmstrom R."/>
            <person name="Stieglmeier M."/>
            <person name="Klingl A."/>
            <person name="Woyke T."/>
            <person name="Ryan C.M."/>
            <person name="Banfield J.F."/>
        </authorList>
    </citation>
    <scope>NUCLEOTIDE SEQUENCE [LARGE SCALE GENOMIC DNA]</scope>
    <source>
        <strain evidence="2">CG03_land_8_20_14_0_80_31_114</strain>
        <strain evidence="3">CG_4_8_14_3_um_filter</strain>
    </source>
</reference>
<keyword evidence="2" id="KW-0808">Transferase</keyword>
<dbReference type="AlphaFoldDB" id="A0A2H9M1S6"/>
<dbReference type="EMBL" id="PFIH01000063">
    <property type="protein sequence ID" value="PIX27899.1"/>
    <property type="molecule type" value="Genomic_DNA"/>
</dbReference>
<accession>A0A2H9N1W5</accession>
<dbReference type="GO" id="GO:0016740">
    <property type="term" value="F:transferase activity"/>
    <property type="evidence" value="ECO:0007669"/>
    <property type="project" value="UniProtKB-KW"/>
</dbReference>
<dbReference type="SUPFAM" id="SSF53448">
    <property type="entry name" value="Nucleotide-diphospho-sugar transferases"/>
    <property type="match status" value="1"/>
</dbReference>
<comment type="caution">
    <text evidence="2">The sequence shown here is derived from an EMBL/GenBank/DDBJ whole genome shotgun (WGS) entry which is preliminary data.</text>
</comment>
<evidence type="ECO:0000313" key="2">
    <source>
        <dbReference type="EMBL" id="PIV13513.1"/>
    </source>
</evidence>